<dbReference type="GO" id="GO:0003677">
    <property type="term" value="F:DNA binding"/>
    <property type="evidence" value="ECO:0007669"/>
    <property type="project" value="InterPro"/>
</dbReference>
<protein>
    <submittedName>
        <fullName evidence="3">ROK family transcriptional regulator</fullName>
    </submittedName>
</protein>
<proteinExistence type="inferred from homology"/>
<dbReference type="InterPro" id="IPR036390">
    <property type="entry name" value="WH_DNA-bd_sf"/>
</dbReference>
<dbReference type="SUPFAM" id="SSF53067">
    <property type="entry name" value="Actin-like ATPase domain"/>
    <property type="match status" value="2"/>
</dbReference>
<feature type="domain" description="HTH iclR-type" evidence="2">
    <location>
        <begin position="38"/>
        <end position="69"/>
    </location>
</feature>
<dbReference type="RefSeq" id="WP_154545945.1">
    <property type="nucleotide sequence ID" value="NZ_VULO01000011.1"/>
</dbReference>
<dbReference type="AlphaFoldDB" id="A0A6N7W9A8"/>
<dbReference type="PANTHER" id="PTHR18964:SF149">
    <property type="entry name" value="BIFUNCTIONAL UDP-N-ACETYLGLUCOSAMINE 2-EPIMERASE_N-ACETYLMANNOSAMINE KINASE"/>
    <property type="match status" value="1"/>
</dbReference>
<dbReference type="Pfam" id="PF09339">
    <property type="entry name" value="HTH_IclR"/>
    <property type="match status" value="1"/>
</dbReference>
<dbReference type="InterPro" id="IPR005471">
    <property type="entry name" value="Tscrpt_reg_IclR_N"/>
</dbReference>
<dbReference type="InterPro" id="IPR043129">
    <property type="entry name" value="ATPase_NBD"/>
</dbReference>
<reference evidence="3 4" key="1">
    <citation type="submission" date="2019-08" db="EMBL/GenBank/DDBJ databases">
        <title>In-depth cultivation of the pig gut microbiome towards novel bacterial diversity and tailored functional studies.</title>
        <authorList>
            <person name="Wylensek D."/>
            <person name="Hitch T.C.A."/>
            <person name="Clavel T."/>
        </authorList>
    </citation>
    <scope>NUCLEOTIDE SEQUENCE [LARGE SCALE GENOMIC DNA]</scope>
    <source>
        <strain evidence="3 4">WB03_NA08</strain>
    </source>
</reference>
<dbReference type="Pfam" id="PF00480">
    <property type="entry name" value="ROK"/>
    <property type="match status" value="1"/>
</dbReference>
<keyword evidence="4" id="KW-1185">Reference proteome</keyword>
<evidence type="ECO:0000313" key="3">
    <source>
        <dbReference type="EMBL" id="MSS85053.1"/>
    </source>
</evidence>
<comment type="similarity">
    <text evidence="1">Belongs to the ROK (NagC/XylR) family.</text>
</comment>
<dbReference type="InterPro" id="IPR000600">
    <property type="entry name" value="ROK"/>
</dbReference>
<evidence type="ECO:0000256" key="1">
    <source>
        <dbReference type="ARBA" id="ARBA00006479"/>
    </source>
</evidence>
<evidence type="ECO:0000259" key="2">
    <source>
        <dbReference type="Pfam" id="PF09339"/>
    </source>
</evidence>
<comment type="caution">
    <text evidence="3">The sequence shown here is derived from an EMBL/GenBank/DDBJ whole genome shotgun (WGS) entry which is preliminary data.</text>
</comment>
<organism evidence="3 4">
    <name type="scientific">Scrofimicrobium canadense</name>
    <dbReference type="NCBI Taxonomy" id="2652290"/>
    <lineage>
        <taxon>Bacteria</taxon>
        <taxon>Bacillati</taxon>
        <taxon>Actinomycetota</taxon>
        <taxon>Actinomycetes</taxon>
        <taxon>Actinomycetales</taxon>
        <taxon>Actinomycetaceae</taxon>
        <taxon>Scrofimicrobium</taxon>
    </lineage>
</organism>
<dbReference type="SUPFAM" id="SSF46785">
    <property type="entry name" value="Winged helix' DNA-binding domain"/>
    <property type="match status" value="1"/>
</dbReference>
<sequence length="409" mass="42827">MPSISGAFGSEGRTAASTSSIRHSNLALVANEVFSVGGGLTRADIAVRTGLTRATVSRLVSELISLRILAEAELLDDGRPGRPGTPLYPASGTIVSVGTEVNVDRVAGCALDLTGSTVDSFAVTISPDEFTPALPLEILKRELAVMLTRLSEDEEQRVMSIHVAVPGVVNAASNTVAYAPNLCWDDVNLNTELNDVVAGIPLSADNDAKLQAVSAHAQLGTDMQRPGTFFYISGDIGIGGAILNSGEAMQGAHGWAGEIGHTTIDPRGPQCHCGARGCLEKYAGQREILSRAKLPLGTSPEQLKTLLEEENPDALEAVERAGWALGIAIANTVNLLDIEDAVLGTALAPIVPWLLPPITEQLNMRTLARSARDIGIHPAANIDFPASRGGALRGLSSLLQSPTMLIDSL</sequence>
<dbReference type="Gene3D" id="3.30.420.40">
    <property type="match status" value="2"/>
</dbReference>
<dbReference type="InterPro" id="IPR036388">
    <property type="entry name" value="WH-like_DNA-bd_sf"/>
</dbReference>
<dbReference type="GO" id="GO:0006355">
    <property type="term" value="P:regulation of DNA-templated transcription"/>
    <property type="evidence" value="ECO:0007669"/>
    <property type="project" value="InterPro"/>
</dbReference>
<name>A0A6N7W9A8_9ACTO</name>
<gene>
    <name evidence="3" type="ORF">FYJ24_09815</name>
</gene>
<dbReference type="Gene3D" id="1.10.10.10">
    <property type="entry name" value="Winged helix-like DNA-binding domain superfamily/Winged helix DNA-binding domain"/>
    <property type="match status" value="1"/>
</dbReference>
<dbReference type="EMBL" id="VULO01000011">
    <property type="protein sequence ID" value="MSS85053.1"/>
    <property type="molecule type" value="Genomic_DNA"/>
</dbReference>
<evidence type="ECO:0000313" key="4">
    <source>
        <dbReference type="Proteomes" id="UP000470875"/>
    </source>
</evidence>
<accession>A0A6N7W9A8</accession>
<dbReference type="Proteomes" id="UP000470875">
    <property type="component" value="Unassembled WGS sequence"/>
</dbReference>
<dbReference type="PANTHER" id="PTHR18964">
    <property type="entry name" value="ROK (REPRESSOR, ORF, KINASE) FAMILY"/>
    <property type="match status" value="1"/>
</dbReference>